<name>A0ABP9CD67_9FLAO</name>
<evidence type="ECO:0000313" key="2">
    <source>
        <dbReference type="EMBL" id="GAA4806503.1"/>
    </source>
</evidence>
<proteinExistence type="predicted"/>
<dbReference type="Proteomes" id="UP001501433">
    <property type="component" value="Unassembled WGS sequence"/>
</dbReference>
<feature type="transmembrane region" description="Helical" evidence="1">
    <location>
        <begin position="79"/>
        <end position="98"/>
    </location>
</feature>
<feature type="transmembrane region" description="Helical" evidence="1">
    <location>
        <begin position="110"/>
        <end position="131"/>
    </location>
</feature>
<evidence type="ECO:0008006" key="4">
    <source>
        <dbReference type="Google" id="ProtNLM"/>
    </source>
</evidence>
<keyword evidence="3" id="KW-1185">Reference proteome</keyword>
<evidence type="ECO:0000313" key="3">
    <source>
        <dbReference type="Proteomes" id="UP001501433"/>
    </source>
</evidence>
<sequence length="165" mass="19342">MKYQLKNERMKTNYLLPHKYKKLGWLLFLIGLIGGIVVSASNFESTGPSIKVLAIYSESFLNSKSHFFQIIENEIFDEIVSLFIIIGGLVVGFTKEKIEDEFIHKLRHESLVWAFIVNYIVLLFTIIFIYDMAFFDVLVYNMFTPLIFFIIRFNFLKLKSGDDEE</sequence>
<evidence type="ECO:0000256" key="1">
    <source>
        <dbReference type="SAM" id="Phobius"/>
    </source>
</evidence>
<organism evidence="2 3">
    <name type="scientific">Litoribaculum gwangyangense</name>
    <dbReference type="NCBI Taxonomy" id="1130722"/>
    <lineage>
        <taxon>Bacteria</taxon>
        <taxon>Pseudomonadati</taxon>
        <taxon>Bacteroidota</taxon>
        <taxon>Flavobacteriia</taxon>
        <taxon>Flavobacteriales</taxon>
        <taxon>Flavobacteriaceae</taxon>
        <taxon>Litoribaculum</taxon>
    </lineage>
</organism>
<feature type="transmembrane region" description="Helical" evidence="1">
    <location>
        <begin position="137"/>
        <end position="155"/>
    </location>
</feature>
<dbReference type="EMBL" id="BAABJW010000002">
    <property type="protein sequence ID" value="GAA4806503.1"/>
    <property type="molecule type" value="Genomic_DNA"/>
</dbReference>
<gene>
    <name evidence="2" type="ORF">GCM10023330_11250</name>
</gene>
<comment type="caution">
    <text evidence="2">The sequence shown here is derived from an EMBL/GenBank/DDBJ whole genome shotgun (WGS) entry which is preliminary data.</text>
</comment>
<accession>A0ABP9CD67</accession>
<reference evidence="3" key="1">
    <citation type="journal article" date="2019" name="Int. J. Syst. Evol. Microbiol.">
        <title>The Global Catalogue of Microorganisms (GCM) 10K type strain sequencing project: providing services to taxonomists for standard genome sequencing and annotation.</title>
        <authorList>
            <consortium name="The Broad Institute Genomics Platform"/>
            <consortium name="The Broad Institute Genome Sequencing Center for Infectious Disease"/>
            <person name="Wu L."/>
            <person name="Ma J."/>
        </authorList>
    </citation>
    <scope>NUCLEOTIDE SEQUENCE [LARGE SCALE GENOMIC DNA]</scope>
    <source>
        <strain evidence="3">JCM 18325</strain>
    </source>
</reference>
<keyword evidence="1" id="KW-0812">Transmembrane</keyword>
<keyword evidence="1" id="KW-1133">Transmembrane helix</keyword>
<keyword evidence="1" id="KW-0472">Membrane</keyword>
<protein>
    <recommendedName>
        <fullName evidence="4">Sodium:proton antiporter</fullName>
    </recommendedName>
</protein>